<evidence type="ECO:0000259" key="7">
    <source>
        <dbReference type="PROSITE" id="PS50893"/>
    </source>
</evidence>
<dbReference type="PANTHER" id="PTHR42794">
    <property type="entry name" value="HEMIN IMPORT ATP-BINDING PROTEIN HMUV"/>
    <property type="match status" value="1"/>
</dbReference>
<keyword evidence="5" id="KW-1278">Translocase</keyword>
<comment type="caution">
    <text evidence="8">The sequence shown here is derived from an EMBL/GenBank/DDBJ whole genome shotgun (WGS) entry which is preliminary data.</text>
</comment>
<name>L8JJS2_9GAMM</name>
<dbReference type="CDD" id="cd03214">
    <property type="entry name" value="ABC_Iron-Siderophores_B12_Hemin"/>
    <property type="match status" value="1"/>
</dbReference>
<gene>
    <name evidence="8" type="ORF">C942_00031</name>
</gene>
<protein>
    <submittedName>
        <fullName evidence="8">ABC-type hemin transport system, ATPase component</fullName>
    </submittedName>
</protein>
<comment type="similarity">
    <text evidence="1">Belongs to the ABC transporter superfamily.</text>
</comment>
<dbReference type="OrthoDB" id="5292475at2"/>
<comment type="function">
    <text evidence="6">Part of the ABC transporter complex HmuTUV involved in hemin import. Responsible for energy coupling to the transport system.</text>
</comment>
<evidence type="ECO:0000313" key="8">
    <source>
        <dbReference type="EMBL" id="ELR67724.1"/>
    </source>
</evidence>
<sequence length="268" mass="29046">MTEKVANSETTVAIEGRGLKLTLGGKKLLDDLNLKIHKGQMTALLGPNGAGKSTLLKVLCGEIEADGQVELFGKTCEKWSPKTLAKHLGVLPQHSNLSFAFTAAEVVELGSLPLELPKVKVRALSKQMMNRVGVEHLASRLYPTLSGGEKQRVHYARVLSQLSQAGDNCVLILDEPTSALDLSHQHRTLQIAQELTKAGAAVIVVIHDLNLAAQYADRLIILKDGKIQADGTPWQSLQSATIQRIYDWPVYITPHPNGDYPVVIPAAS</sequence>
<dbReference type="AlphaFoldDB" id="L8JJS2"/>
<reference evidence="8 9" key="1">
    <citation type="submission" date="2012-12" db="EMBL/GenBank/DDBJ databases">
        <title>Genome Assembly of Photobacterium sp. AK15.</title>
        <authorList>
            <person name="Khatri I."/>
            <person name="Vaidya B."/>
            <person name="Srinivas T.N.R."/>
            <person name="Subramanian S."/>
            <person name="Pinnaka A."/>
        </authorList>
    </citation>
    <scope>NUCLEOTIDE SEQUENCE [LARGE SCALE GENOMIC DNA]</scope>
    <source>
        <strain evidence="8 9">AK15</strain>
    </source>
</reference>
<feature type="domain" description="ABC transporter" evidence="7">
    <location>
        <begin position="14"/>
        <end position="249"/>
    </location>
</feature>
<dbReference type="InterPro" id="IPR003593">
    <property type="entry name" value="AAA+_ATPase"/>
</dbReference>
<evidence type="ECO:0000256" key="3">
    <source>
        <dbReference type="ARBA" id="ARBA00022741"/>
    </source>
</evidence>
<dbReference type="Gene3D" id="3.40.50.300">
    <property type="entry name" value="P-loop containing nucleotide triphosphate hydrolases"/>
    <property type="match status" value="1"/>
</dbReference>
<keyword evidence="3" id="KW-0547">Nucleotide-binding</keyword>
<evidence type="ECO:0000256" key="5">
    <source>
        <dbReference type="ARBA" id="ARBA00022967"/>
    </source>
</evidence>
<evidence type="ECO:0000256" key="6">
    <source>
        <dbReference type="ARBA" id="ARBA00037066"/>
    </source>
</evidence>
<keyword evidence="2" id="KW-0813">Transport</keyword>
<dbReference type="GO" id="GO:0016887">
    <property type="term" value="F:ATP hydrolysis activity"/>
    <property type="evidence" value="ECO:0007669"/>
    <property type="project" value="InterPro"/>
</dbReference>
<dbReference type="PANTHER" id="PTHR42794:SF1">
    <property type="entry name" value="HEMIN IMPORT ATP-BINDING PROTEIN HMUV"/>
    <property type="match status" value="1"/>
</dbReference>
<evidence type="ECO:0000256" key="4">
    <source>
        <dbReference type="ARBA" id="ARBA00022840"/>
    </source>
</evidence>
<dbReference type="SMART" id="SM00382">
    <property type="entry name" value="AAA"/>
    <property type="match status" value="1"/>
</dbReference>
<dbReference type="SUPFAM" id="SSF52540">
    <property type="entry name" value="P-loop containing nucleoside triphosphate hydrolases"/>
    <property type="match status" value="1"/>
</dbReference>
<dbReference type="RefSeq" id="WP_007461106.1">
    <property type="nucleotide sequence ID" value="NZ_AMZO01000001.1"/>
</dbReference>
<keyword evidence="4" id="KW-0067">ATP-binding</keyword>
<keyword evidence="9" id="KW-1185">Reference proteome</keyword>
<evidence type="ECO:0000256" key="2">
    <source>
        <dbReference type="ARBA" id="ARBA00022448"/>
    </source>
</evidence>
<dbReference type="InterPro" id="IPR003439">
    <property type="entry name" value="ABC_transporter-like_ATP-bd"/>
</dbReference>
<dbReference type="PATRIC" id="fig|1056511.3.peg.32"/>
<dbReference type="NCBIfam" id="NF010068">
    <property type="entry name" value="PRK13548.1"/>
    <property type="match status" value="1"/>
</dbReference>
<evidence type="ECO:0000256" key="1">
    <source>
        <dbReference type="ARBA" id="ARBA00005417"/>
    </source>
</evidence>
<accession>L8JJS2</accession>
<dbReference type="FunFam" id="3.40.50.300:FF:000134">
    <property type="entry name" value="Iron-enterobactin ABC transporter ATP-binding protein"/>
    <property type="match status" value="1"/>
</dbReference>
<dbReference type="Pfam" id="PF00005">
    <property type="entry name" value="ABC_tran"/>
    <property type="match status" value="1"/>
</dbReference>
<organism evidence="8 9">
    <name type="scientific">Photobacterium marinum</name>
    <dbReference type="NCBI Taxonomy" id="1056511"/>
    <lineage>
        <taxon>Bacteria</taxon>
        <taxon>Pseudomonadati</taxon>
        <taxon>Pseudomonadota</taxon>
        <taxon>Gammaproteobacteria</taxon>
        <taxon>Vibrionales</taxon>
        <taxon>Vibrionaceae</taxon>
        <taxon>Photobacterium</taxon>
    </lineage>
</organism>
<dbReference type="InterPro" id="IPR027417">
    <property type="entry name" value="P-loop_NTPase"/>
</dbReference>
<dbReference type="EMBL" id="AMZO01000001">
    <property type="protein sequence ID" value="ELR67724.1"/>
    <property type="molecule type" value="Genomic_DNA"/>
</dbReference>
<evidence type="ECO:0000313" key="9">
    <source>
        <dbReference type="Proteomes" id="UP000011134"/>
    </source>
</evidence>
<proteinExistence type="inferred from homology"/>
<dbReference type="Proteomes" id="UP000011134">
    <property type="component" value="Unassembled WGS sequence"/>
</dbReference>
<dbReference type="PROSITE" id="PS50893">
    <property type="entry name" value="ABC_TRANSPORTER_2"/>
    <property type="match status" value="1"/>
</dbReference>
<dbReference type="GO" id="GO:0005524">
    <property type="term" value="F:ATP binding"/>
    <property type="evidence" value="ECO:0007669"/>
    <property type="project" value="UniProtKB-KW"/>
</dbReference>